<keyword evidence="1" id="KW-0472">Membrane</keyword>
<feature type="transmembrane region" description="Helical" evidence="1">
    <location>
        <begin position="46"/>
        <end position="64"/>
    </location>
</feature>
<accession>A0A2B7Y7M6</accession>
<evidence type="ECO:0000313" key="3">
    <source>
        <dbReference type="EMBL" id="PGH16882.1"/>
    </source>
</evidence>
<dbReference type="EMBL" id="PDNB01000014">
    <property type="protein sequence ID" value="PGH16882.1"/>
    <property type="molecule type" value="Genomic_DNA"/>
</dbReference>
<feature type="signal peptide" evidence="2">
    <location>
        <begin position="1"/>
        <end position="22"/>
    </location>
</feature>
<name>A0A2B7Y7M6_9EURO</name>
<evidence type="ECO:0000256" key="1">
    <source>
        <dbReference type="SAM" id="Phobius"/>
    </source>
</evidence>
<sequence length="123" mass="13182">MSKAFKAAAIVFTLLSAGHTLAGKQWMTDPQFKALPRHVGAFSRVGWYQGSVFLLIGALLNYRWSQTSRGALTDPVEKAMAALATALCFGSSAWYNKNGIRDTAAIVGFAGVLQGYAAFFSKA</sequence>
<feature type="transmembrane region" description="Helical" evidence="1">
    <location>
        <begin position="100"/>
        <end position="120"/>
    </location>
</feature>
<keyword evidence="2" id="KW-0732">Signal</keyword>
<keyword evidence="4" id="KW-1185">Reference proteome</keyword>
<evidence type="ECO:0000313" key="4">
    <source>
        <dbReference type="Proteomes" id="UP000223968"/>
    </source>
</evidence>
<feature type="chain" id="PRO_5013219616" evidence="2">
    <location>
        <begin position="23"/>
        <end position="123"/>
    </location>
</feature>
<organism evidence="3 4">
    <name type="scientific">Helicocarpus griseus UAMH5409</name>
    <dbReference type="NCBI Taxonomy" id="1447875"/>
    <lineage>
        <taxon>Eukaryota</taxon>
        <taxon>Fungi</taxon>
        <taxon>Dikarya</taxon>
        <taxon>Ascomycota</taxon>
        <taxon>Pezizomycotina</taxon>
        <taxon>Eurotiomycetes</taxon>
        <taxon>Eurotiomycetidae</taxon>
        <taxon>Onygenales</taxon>
        <taxon>Ajellomycetaceae</taxon>
        <taxon>Helicocarpus</taxon>
    </lineage>
</organism>
<comment type="caution">
    <text evidence="3">The sequence shown here is derived from an EMBL/GenBank/DDBJ whole genome shotgun (WGS) entry which is preliminary data.</text>
</comment>
<protein>
    <submittedName>
        <fullName evidence="3">Uncharacterized protein</fullName>
    </submittedName>
</protein>
<reference evidence="3 4" key="1">
    <citation type="submission" date="2017-10" db="EMBL/GenBank/DDBJ databases">
        <title>Comparative genomics in systemic dimorphic fungi from Ajellomycetaceae.</title>
        <authorList>
            <person name="Munoz J.F."/>
            <person name="Mcewen J.G."/>
            <person name="Clay O.K."/>
            <person name="Cuomo C.A."/>
        </authorList>
    </citation>
    <scope>NUCLEOTIDE SEQUENCE [LARGE SCALE GENOMIC DNA]</scope>
    <source>
        <strain evidence="3 4">UAMH5409</strain>
    </source>
</reference>
<dbReference type="Proteomes" id="UP000223968">
    <property type="component" value="Unassembled WGS sequence"/>
</dbReference>
<dbReference type="AlphaFoldDB" id="A0A2B7Y7M6"/>
<dbReference type="OrthoDB" id="5399817at2759"/>
<feature type="transmembrane region" description="Helical" evidence="1">
    <location>
        <begin position="76"/>
        <end position="94"/>
    </location>
</feature>
<proteinExistence type="predicted"/>
<keyword evidence="1" id="KW-1133">Transmembrane helix</keyword>
<evidence type="ECO:0000256" key="2">
    <source>
        <dbReference type="SAM" id="SignalP"/>
    </source>
</evidence>
<gene>
    <name evidence="3" type="ORF">AJ79_01526</name>
</gene>
<dbReference type="STRING" id="1447875.A0A2B7Y7M6"/>
<keyword evidence="1" id="KW-0812">Transmembrane</keyword>